<feature type="compositionally biased region" description="Basic and acidic residues" evidence="1">
    <location>
        <begin position="59"/>
        <end position="70"/>
    </location>
</feature>
<feature type="region of interest" description="Disordered" evidence="1">
    <location>
        <begin position="443"/>
        <end position="504"/>
    </location>
</feature>
<feature type="compositionally biased region" description="Polar residues" evidence="1">
    <location>
        <begin position="769"/>
        <end position="779"/>
    </location>
</feature>
<dbReference type="PANTHER" id="PTHR43941">
    <property type="entry name" value="STRUCTURAL MAINTENANCE OF CHROMOSOMES PROTEIN 2"/>
    <property type="match status" value="1"/>
</dbReference>
<name>A0AAE0KQ08_9CHLO</name>
<proteinExistence type="predicted"/>
<feature type="region of interest" description="Disordered" evidence="1">
    <location>
        <begin position="242"/>
        <end position="262"/>
    </location>
</feature>
<accession>A0AAE0KQ08</accession>
<feature type="region of interest" description="Disordered" evidence="1">
    <location>
        <begin position="1"/>
        <end position="99"/>
    </location>
</feature>
<feature type="region of interest" description="Disordered" evidence="1">
    <location>
        <begin position="366"/>
        <end position="394"/>
    </location>
</feature>
<feature type="region of interest" description="Disordered" evidence="1">
    <location>
        <begin position="767"/>
        <end position="820"/>
    </location>
</feature>
<keyword evidence="3" id="KW-1185">Reference proteome</keyword>
<dbReference type="AlphaFoldDB" id="A0AAE0KQ08"/>
<evidence type="ECO:0000256" key="1">
    <source>
        <dbReference type="SAM" id="MobiDB-lite"/>
    </source>
</evidence>
<comment type="caution">
    <text evidence="2">The sequence shown here is derived from an EMBL/GenBank/DDBJ whole genome shotgun (WGS) entry which is preliminary data.</text>
</comment>
<dbReference type="Proteomes" id="UP001190700">
    <property type="component" value="Unassembled WGS sequence"/>
</dbReference>
<evidence type="ECO:0000313" key="2">
    <source>
        <dbReference type="EMBL" id="KAK3256487.1"/>
    </source>
</evidence>
<feature type="region of interest" description="Disordered" evidence="1">
    <location>
        <begin position="525"/>
        <end position="582"/>
    </location>
</feature>
<evidence type="ECO:0000313" key="3">
    <source>
        <dbReference type="Proteomes" id="UP001190700"/>
    </source>
</evidence>
<organism evidence="2 3">
    <name type="scientific">Cymbomonas tetramitiformis</name>
    <dbReference type="NCBI Taxonomy" id="36881"/>
    <lineage>
        <taxon>Eukaryota</taxon>
        <taxon>Viridiplantae</taxon>
        <taxon>Chlorophyta</taxon>
        <taxon>Pyramimonadophyceae</taxon>
        <taxon>Pyramimonadales</taxon>
        <taxon>Pyramimonadaceae</taxon>
        <taxon>Cymbomonas</taxon>
    </lineage>
</organism>
<dbReference type="EMBL" id="LGRX02021619">
    <property type="protein sequence ID" value="KAK3256487.1"/>
    <property type="molecule type" value="Genomic_DNA"/>
</dbReference>
<protein>
    <submittedName>
        <fullName evidence="2">Uncharacterized protein</fullName>
    </submittedName>
</protein>
<reference evidence="2 3" key="1">
    <citation type="journal article" date="2015" name="Genome Biol. Evol.">
        <title>Comparative Genomics of a Bacterivorous Green Alga Reveals Evolutionary Causalities and Consequences of Phago-Mixotrophic Mode of Nutrition.</title>
        <authorList>
            <person name="Burns J.A."/>
            <person name="Paasch A."/>
            <person name="Narechania A."/>
            <person name="Kim E."/>
        </authorList>
    </citation>
    <scope>NUCLEOTIDE SEQUENCE [LARGE SCALE GENOMIC DNA]</scope>
    <source>
        <strain evidence="2 3">PLY_AMNH</strain>
    </source>
</reference>
<sequence length="867" mass="94915">MQAEGSDGPVQRSEERAVDSGGFSSLLARGKKAGVSPRAQPPKRHGAIVEGLRASLATKAKEVAKLERTKNKPSSSSARGGRGQDAHAVKPPAPSKKNVNVLESQISEAQDTLEQFDAALREEKERNGMLMELLEDSTKTMDELKDDRTKLAIQLESSVQTSANLTRALEEIQDLLEERAESATQYRALSEEMTALREQHKGLSDRADTMAQQNAALHEQCAALREQRAAFCKQEEALREQNERLQEQNETLQRQHGGEESRLTELETANASLMQESTRLHAERQSLEAEVHAEWQALQQERLEEQQATAQSKAYIQTLEAKVVRRGQKLKNAADQIRELQSKLVNVHISSSSTSPLERLDGGAVGGGAGRVPPVDLTSPPVSESAHTGAEVSMTSPPVGAITAASLGFSGKVGGSSAAVAKLVVKLENRLVEAGNRIQSLESQLQSAQPQRHAGVSPLSASGSEETASPRTESSLLSPQSLARRNQQFQPPPASLRTSPLPRSAERVRALTELGAARGGLDEGIFTREDLVSDEEETSSPKLSKKPDHAEQELADTPQDLHGDQWQKMSPGVTAEREEAREKRIQKLEAQLGSARVEIAEREELLKKHLAAIVEAKGIVRENAHLKTVLQEKNAELREAVQLIERKETRPLGEEETQSMMNKQVWRSRRLLDMQAKIESVQEHLAEERQTRRALQTDQHSFKRGKALAAVQTGCSIGKIEYILPIWDMLHPANAFEPASAMSRAIAAASFGTSLMERMKVLRKRNEQLEQQAHTSASCSAVPEEHEQLSDSRPVPSYQSYSSGSLKDMEGSPKGGMSGSLAGTRGKALYDPITVPSGGDLAGQMLDYEQNRLFGSLIARSARELER</sequence>
<feature type="compositionally biased region" description="Polar residues" evidence="1">
    <location>
        <begin position="459"/>
        <end position="489"/>
    </location>
</feature>
<gene>
    <name evidence="2" type="ORF">CYMTET_34385</name>
</gene>